<dbReference type="GO" id="GO:0045214">
    <property type="term" value="P:sarcomere organization"/>
    <property type="evidence" value="ECO:0007669"/>
    <property type="project" value="TreeGrafter"/>
</dbReference>
<feature type="domain" description="Fibronectin type-III" evidence="3">
    <location>
        <begin position="925"/>
        <end position="1024"/>
    </location>
</feature>
<feature type="domain" description="Fibronectin type-III" evidence="3">
    <location>
        <begin position="397"/>
        <end position="494"/>
    </location>
</feature>
<evidence type="ECO:0000256" key="1">
    <source>
        <dbReference type="ARBA" id="ARBA00022737"/>
    </source>
</evidence>
<dbReference type="SUPFAM" id="SSF49265">
    <property type="entry name" value="Fibronectin type III"/>
    <property type="match status" value="2"/>
</dbReference>
<dbReference type="PANTHER" id="PTHR13817:SF73">
    <property type="entry name" value="FIBRONECTIN TYPE-III DOMAIN-CONTAINING PROTEIN"/>
    <property type="match status" value="1"/>
</dbReference>
<feature type="compositionally biased region" description="Polar residues" evidence="2">
    <location>
        <begin position="144"/>
        <end position="155"/>
    </location>
</feature>
<feature type="compositionally biased region" description="Low complexity" evidence="2">
    <location>
        <begin position="690"/>
        <end position="712"/>
    </location>
</feature>
<dbReference type="InterPro" id="IPR050964">
    <property type="entry name" value="Striated_Muscle_Regulatory"/>
</dbReference>
<name>A0A6C0FBA0_9ZZZZ</name>
<feature type="region of interest" description="Disordered" evidence="2">
    <location>
        <begin position="386"/>
        <end position="406"/>
    </location>
</feature>
<dbReference type="GO" id="GO:0031430">
    <property type="term" value="C:M band"/>
    <property type="evidence" value="ECO:0007669"/>
    <property type="project" value="TreeGrafter"/>
</dbReference>
<feature type="region of interest" description="Disordered" evidence="2">
    <location>
        <begin position="1222"/>
        <end position="1304"/>
    </location>
</feature>
<dbReference type="Pfam" id="PF19078">
    <property type="entry name" value="Big_12"/>
    <property type="match status" value="1"/>
</dbReference>
<protein>
    <recommendedName>
        <fullName evidence="3">Fibronectin type-III domain-containing protein</fullName>
    </recommendedName>
</protein>
<dbReference type="InterPro" id="IPR049304">
    <property type="entry name" value="Gly_rich_dom"/>
</dbReference>
<dbReference type="Pfam" id="PF00041">
    <property type="entry name" value="fn3"/>
    <property type="match status" value="4"/>
</dbReference>
<dbReference type="InterPro" id="IPR003961">
    <property type="entry name" value="FN3_dom"/>
</dbReference>
<feature type="region of interest" description="Disordered" evidence="2">
    <location>
        <begin position="253"/>
        <end position="278"/>
    </location>
</feature>
<dbReference type="InterPro" id="IPR036116">
    <property type="entry name" value="FN3_sf"/>
</dbReference>
<feature type="compositionally biased region" description="Gly residues" evidence="2">
    <location>
        <begin position="1264"/>
        <end position="1276"/>
    </location>
</feature>
<dbReference type="InterPro" id="IPR013783">
    <property type="entry name" value="Ig-like_fold"/>
</dbReference>
<evidence type="ECO:0000313" key="4">
    <source>
        <dbReference type="EMBL" id="QHT38482.1"/>
    </source>
</evidence>
<dbReference type="Gene3D" id="2.60.40.10">
    <property type="entry name" value="Immunoglobulins"/>
    <property type="match status" value="4"/>
</dbReference>
<feature type="domain" description="Fibronectin type-III" evidence="3">
    <location>
        <begin position="297"/>
        <end position="394"/>
    </location>
</feature>
<dbReference type="PRINTS" id="PR00014">
    <property type="entry name" value="FNTYPEIII"/>
</dbReference>
<feature type="region of interest" description="Disordered" evidence="2">
    <location>
        <begin position="676"/>
        <end position="724"/>
    </location>
</feature>
<feature type="domain" description="Fibronectin type-III" evidence="3">
    <location>
        <begin position="826"/>
        <end position="923"/>
    </location>
</feature>
<dbReference type="Pfam" id="PF21722">
    <property type="entry name" value="Gly_rich_2"/>
    <property type="match status" value="3"/>
</dbReference>
<organism evidence="4">
    <name type="scientific">viral metagenome</name>
    <dbReference type="NCBI Taxonomy" id="1070528"/>
    <lineage>
        <taxon>unclassified sequences</taxon>
        <taxon>metagenomes</taxon>
        <taxon>organismal metagenomes</taxon>
    </lineage>
</organism>
<dbReference type="PROSITE" id="PS50853">
    <property type="entry name" value="FN3"/>
    <property type="match status" value="4"/>
</dbReference>
<dbReference type="SMART" id="SM00060">
    <property type="entry name" value="FN3"/>
    <property type="match status" value="4"/>
</dbReference>
<dbReference type="PANTHER" id="PTHR13817">
    <property type="entry name" value="TITIN"/>
    <property type="match status" value="1"/>
</dbReference>
<proteinExistence type="predicted"/>
<dbReference type="CDD" id="cd00063">
    <property type="entry name" value="FN3"/>
    <property type="match status" value="4"/>
</dbReference>
<accession>A0A6C0FBA0</accession>
<feature type="region of interest" description="Disordered" evidence="2">
    <location>
        <begin position="772"/>
        <end position="795"/>
    </location>
</feature>
<dbReference type="InterPro" id="IPR044048">
    <property type="entry name" value="Big_12"/>
</dbReference>
<feature type="compositionally biased region" description="Gly residues" evidence="2">
    <location>
        <begin position="1222"/>
        <end position="1233"/>
    </location>
</feature>
<keyword evidence="1" id="KW-0677">Repeat</keyword>
<evidence type="ECO:0000259" key="3">
    <source>
        <dbReference type="PROSITE" id="PS50853"/>
    </source>
</evidence>
<dbReference type="EMBL" id="MN738831">
    <property type="protein sequence ID" value="QHT38482.1"/>
    <property type="molecule type" value="Genomic_DNA"/>
</dbReference>
<reference evidence="4" key="1">
    <citation type="journal article" date="2020" name="Nature">
        <title>Giant virus diversity and host interactions through global metagenomics.</title>
        <authorList>
            <person name="Schulz F."/>
            <person name="Roux S."/>
            <person name="Paez-Espino D."/>
            <person name="Jungbluth S."/>
            <person name="Walsh D.A."/>
            <person name="Denef V.J."/>
            <person name="McMahon K.D."/>
            <person name="Konstantinidis K.T."/>
            <person name="Eloe-Fadrosh E.A."/>
            <person name="Kyrpides N.C."/>
            <person name="Woyke T."/>
        </authorList>
    </citation>
    <scope>NUCLEOTIDE SEQUENCE</scope>
    <source>
        <strain evidence="4">GVMAG-S-ERX556101-89</strain>
    </source>
</reference>
<sequence>MSVSSSGASVTTYGAYTIYSFLNGTGSLTVSSSTISGVDVLIVGGGAGGYPGGSGGWEGGGGGAGELIYKTNQTFTVGTYGTTVGYGGGSGQNGGYSRLTGLSTTLTANGGGTGTRATGTALNGGSGGGAGHNGGISKVGKARSGTSGVNYTTQSSRDRLDASTSGNDQVGHFAYSGGYKASGGNHGGGGGGAGGHGAAGSSASTGGYGKSYTIRTGSAQWYAGGGGGGARTNTSVPGGSGVGGYGASTSGSGPLAGGNATPNTGGGGGGSVHSSGSNIGGSGGRGIIVIRLQLASVPDPPTSVAGTLGDTETTLSWTAPSYAGTTAISGYKIEQSTDSGSNWTVNTANTGTTAVTKIITGLTNGATYQYRVSAINSNGTSIASTASSNITPSTPTVPSSPTGISGTANSEMVSLSWTASIEHDDAPVTGYNIQHSTDSGSNWTDSTANTNSNSTTYNATGLTNGIAYIFRIRASSTEGWGNYSSNSASFTPRSFSITATGPAPSTITINGVDHYLHTFSYNSSSQTSSNSGQTSYTVTVSGAASRQVDMLIVGGGGGGGTNFYDTNTRDDRDGAGGGAGGVVLITSYNFPSDGTYNFVVGRGGNPGIYDQVSEPATANGPDNEKIGVNGLRGKKSYVISAGGTGIALAGTGGGGSGHAGAGSSYWGAGSISWSAGPRPLNGDGNGASGGAARATQNAGTGDSVGGSSWSGSYPEGKEKGGNGSYYGNYRGGRGGGGGAGTDMFGSTPSNNAVNGGTGYTSSFTGSSYTYGKGGDGNRSPTSSAATLGSGGEGYSSGSLNTSNIAYRARKGGDGVIYLRYIATPTVPDPPTNVGGTIGNQLVNLSWTAPSYPGSSAITGYKIELTTDNGSNWSVNTADTASTAVTKTITGLTNNTTYKFRVSAINNVGTSTASTASANLVPNLSPPDPPTGVSGTVEHEQTTLSWTAPSFVGTSAITGYKIELTTDNGSNWTVNTANTGTTAVTKIVTGLTNLTSYKFRVSAINSDGTSNPSTASDTISPTGNPGDISSNNILLSHLQIAYNQVNNPTDLANPIGLSEFKGCEYIVTTTITENEGQSTYTTPGSYTWTCPANITSVSVACCGGGGGGCYYSNTSNTVKYPMNGGGGGGLGWKNNISVTPGQNYDVVVGAGGGSGLYYTGTGAAQDGGTSYFISTSTVSGTGGAGGRYNQDILGGTYTGDGGGDGGASSNHLNSYDSGPAGGGGAGGYSGNGGDGRQENSGFAAASGSGGGAGGWDSISTNAESSGGGGVGYEGKGTTGTSQSQGGSGGNAGGTTTSNQNGGNYGGGGGGASSSYFANGGDGGDGFVRIIWGGNRVFPDTNTADSTGTFNIDTDVTHSMPDTNLNINSIRGHKFKNMTPIMTITCVGGQSGANINNGDSTNDTYITLTFTSSEPTSNFAQSDISAPSGTISLFSSTSSTVYTARFTPTSLTNDTDHTISLSQGAYTNNKTTIGCQNNAVQFVWTYITFVGTDIRTSFYEISNRFLNSQTYMNNSGDYNGPYDVGEVQQGYTGNNVRLYLVHKVTAVTTYYNDTPIAAVIHLNASDVIQNSWIFSTNNGGSGSGWQTVSSGVSASSTVGTGFTPQTASGYTYGTLYSATTTKFGWATGTGSAYTGAADGIAANTTSFPVGNGTVNQSSGTYYMFRECSGAARYHCAIARSPQFNIANGDKIRVVHALTGPTSEASNIDPDDSIYIGVY</sequence>
<feature type="region of interest" description="Disordered" evidence="2">
    <location>
        <begin position="139"/>
        <end position="166"/>
    </location>
</feature>
<feature type="region of interest" description="Disordered" evidence="2">
    <location>
        <begin position="1005"/>
        <end position="1024"/>
    </location>
</feature>
<evidence type="ECO:0000256" key="2">
    <source>
        <dbReference type="SAM" id="MobiDB-lite"/>
    </source>
</evidence>